<dbReference type="RefSeq" id="WP_317138418.1">
    <property type="nucleotide sequence ID" value="NZ_CP118157.1"/>
</dbReference>
<evidence type="ECO:0000313" key="2">
    <source>
        <dbReference type="Proteomes" id="UP001305498"/>
    </source>
</evidence>
<dbReference type="EMBL" id="CP118157">
    <property type="protein sequence ID" value="WOF21941.1"/>
    <property type="molecule type" value="Genomic_DNA"/>
</dbReference>
<dbReference type="KEGG" id="mbet:N8K70_11165"/>
<dbReference type="AlphaFoldDB" id="A0AA97FE73"/>
<organism evidence="1 2">
    <name type="scientific">Microbacterium betulae</name>
    <dbReference type="NCBI Taxonomy" id="2981139"/>
    <lineage>
        <taxon>Bacteria</taxon>
        <taxon>Bacillati</taxon>
        <taxon>Actinomycetota</taxon>
        <taxon>Actinomycetes</taxon>
        <taxon>Micrococcales</taxon>
        <taxon>Microbacteriaceae</taxon>
        <taxon>Microbacterium</taxon>
    </lineage>
</organism>
<evidence type="ECO:0000313" key="1">
    <source>
        <dbReference type="EMBL" id="WOF21941.1"/>
    </source>
</evidence>
<accession>A0AA97FE73</accession>
<gene>
    <name evidence="1" type="ORF">N8K70_11165</name>
</gene>
<protein>
    <submittedName>
        <fullName evidence="1">Uncharacterized protein</fullName>
    </submittedName>
</protein>
<sequence length="501" mass="56575">MKIREMSNFLYQTHHTRERRHGDELYRFDQIELPLGEGVTMPYASLVEYFTASGVRGLHKAIRRSGWDGARFLGMDPGGTETVTSSRRGDGRTWWRMAELTSRSAEYTSIDAQRAKLPAGVKSISLIGVSIGKGITAVVAGFSLDESVSTRLNEQLQASHQHEVIRRKGQMAVSQPPKAVLHYRTQRARSEVHRELRRWMSRTLPGAFARARHPQPLFDVIFFNVADPAVDDGQPSRRENDALRAMGLHEHVPYQVTSEELPGLLLQEPVSRDWAPDTSENVWSLWGNRGAAARITSGTGHSGVESAGYFVGSRSTDFMARSGLTALLRLLRSNASIAHDNARELHGGTSSRDLKRLRIRTLTTSLDLATLEEDLKLYNRRRWRDREPVFYLDYTTWFKERDKEEGRKPLKPVNLNKQERKNQRRLARELVEFDAEYREVLSTVASLGASLDSRRVQRVAIWVSVVSVIVALVTLWATQESPPDLVGLNCSFLGTLGWGLC</sequence>
<keyword evidence="2" id="KW-1185">Reference proteome</keyword>
<reference evidence="1 2" key="1">
    <citation type="submission" date="2023-02" db="EMBL/GenBank/DDBJ databases">
        <title>Microbacterium betulae sp. nov., isolated from birch wood.</title>
        <authorList>
            <person name="Pasciak M."/>
            <person name="Pawlik K.J."/>
            <person name="Martynowski D."/>
            <person name="Laczmanski L."/>
            <person name="Ciekot J."/>
            <person name="Szponar B."/>
            <person name="Wojcik-Fatla A."/>
            <person name="Mackiewicz B."/>
            <person name="Farian E."/>
            <person name="Cholewa G."/>
            <person name="Cholewa A."/>
            <person name="Dutkiewicz J."/>
        </authorList>
    </citation>
    <scope>NUCLEOTIDE SEQUENCE [LARGE SCALE GENOMIC DNA]</scope>
    <source>
        <strain evidence="1 2">AB</strain>
    </source>
</reference>
<proteinExistence type="predicted"/>
<name>A0AA97FE73_9MICO</name>
<dbReference type="Proteomes" id="UP001305498">
    <property type="component" value="Chromosome"/>
</dbReference>